<dbReference type="EMBL" id="JAJGAK010000002">
    <property type="protein sequence ID" value="MCC8363379.1"/>
    <property type="molecule type" value="Genomic_DNA"/>
</dbReference>
<dbReference type="Pfam" id="PF11162">
    <property type="entry name" value="DUF2946"/>
    <property type="match status" value="1"/>
</dbReference>
<evidence type="ECO:0008006" key="4">
    <source>
        <dbReference type="Google" id="ProtNLM"/>
    </source>
</evidence>
<evidence type="ECO:0000256" key="1">
    <source>
        <dbReference type="SAM" id="MobiDB-lite"/>
    </source>
</evidence>
<proteinExistence type="predicted"/>
<feature type="region of interest" description="Disordered" evidence="1">
    <location>
        <begin position="58"/>
        <end position="85"/>
    </location>
</feature>
<accession>A0ABS8JIF0</accession>
<evidence type="ECO:0000313" key="2">
    <source>
        <dbReference type="EMBL" id="MCC8363379.1"/>
    </source>
</evidence>
<dbReference type="RefSeq" id="WP_230527008.1">
    <property type="nucleotide sequence ID" value="NZ_JAJGAK010000002.1"/>
</dbReference>
<organism evidence="2 3">
    <name type="scientific">Noviluteimonas lactosilytica</name>
    <dbReference type="NCBI Taxonomy" id="2888523"/>
    <lineage>
        <taxon>Bacteria</taxon>
        <taxon>Pseudomonadati</taxon>
        <taxon>Pseudomonadota</taxon>
        <taxon>Gammaproteobacteria</taxon>
        <taxon>Lysobacterales</taxon>
        <taxon>Lysobacteraceae</taxon>
        <taxon>Noviluteimonas</taxon>
    </lineage>
</organism>
<dbReference type="Proteomes" id="UP001165293">
    <property type="component" value="Unassembled WGS sequence"/>
</dbReference>
<sequence>MRAKAFQRLMHRLALVATLALVLVPALGRMAQGCEDTAAPDAFAAMCTAAGLVVEAPAPSHAHPPSHHASHHEAPPLPQTPMPHHGDGDCDYCPLLLSMVAPKPPALVTPAIAMQPAPMPVVASAPPPYAHPTGLLSRGPPSIS</sequence>
<comment type="caution">
    <text evidence="2">The sequence shown here is derived from an EMBL/GenBank/DDBJ whole genome shotgun (WGS) entry which is preliminary data.</text>
</comment>
<dbReference type="InterPro" id="IPR021333">
    <property type="entry name" value="DUF2946"/>
</dbReference>
<protein>
    <recommendedName>
        <fullName evidence="4">DUF2946 domain-containing protein</fullName>
    </recommendedName>
</protein>
<name>A0ABS8JIF0_9GAMM</name>
<gene>
    <name evidence="2" type="ORF">LK996_09875</name>
</gene>
<reference evidence="2" key="1">
    <citation type="submission" date="2021-10" db="EMBL/GenBank/DDBJ databases">
        <authorList>
            <person name="Lyu M."/>
            <person name="Wang X."/>
            <person name="Meng X."/>
            <person name="Xu K."/>
        </authorList>
    </citation>
    <scope>NUCLEOTIDE SEQUENCE</scope>
    <source>
        <strain evidence="2">A6</strain>
    </source>
</reference>
<keyword evidence="3" id="KW-1185">Reference proteome</keyword>
<evidence type="ECO:0000313" key="3">
    <source>
        <dbReference type="Proteomes" id="UP001165293"/>
    </source>
</evidence>